<evidence type="ECO:0000313" key="2">
    <source>
        <dbReference type="EMBL" id="AFS80524.1"/>
    </source>
</evidence>
<organism evidence="2 3">
    <name type="scientific">Candidatus Nitrosopumilus koreensis AR1</name>
    <dbReference type="NCBI Taxonomy" id="1229908"/>
    <lineage>
        <taxon>Archaea</taxon>
        <taxon>Nitrososphaerota</taxon>
        <taxon>Nitrososphaeria</taxon>
        <taxon>Nitrosopumilales</taxon>
        <taxon>Nitrosopumilaceae</taxon>
        <taxon>Nitrosopumilus</taxon>
    </lineage>
</organism>
<dbReference type="KEGG" id="nkr:NKOR_03150"/>
<dbReference type="SUPFAM" id="SSF74853">
    <property type="entry name" value="Lamin A/C globular tail domain"/>
    <property type="match status" value="1"/>
</dbReference>
<keyword evidence="3" id="KW-1185">Reference proteome</keyword>
<dbReference type="Proteomes" id="UP000006101">
    <property type="component" value="Chromosome"/>
</dbReference>
<accession>K0B505</accession>
<dbReference type="STRING" id="1229908.NKOR_03150"/>
<dbReference type="Gene3D" id="2.60.40.1930">
    <property type="match status" value="2"/>
</dbReference>
<gene>
    <name evidence="2" type="ORF">NKOR_03150</name>
</gene>
<feature type="domain" description="LTD" evidence="1">
    <location>
        <begin position="9"/>
        <end position="114"/>
    </location>
</feature>
<name>K0B505_9ARCH</name>
<dbReference type="InterPro" id="IPR001322">
    <property type="entry name" value="Lamin_tail_dom"/>
</dbReference>
<reference evidence="2 3" key="1">
    <citation type="journal article" date="2012" name="J. Bacteriol.">
        <title>Draft Genome Sequence of an Ammonia-Oxidizing Archaeon, "Candidatus Nitrosopumilus koreensis" AR1, from Marine Sediment.</title>
        <authorList>
            <person name="Park S.J."/>
            <person name="Kim J.G."/>
            <person name="Jung M.Y."/>
            <person name="Kim S.J."/>
            <person name="Cha I.T."/>
            <person name="Kwon K."/>
            <person name="Lee J.H."/>
            <person name="Rhee S.K."/>
        </authorList>
    </citation>
    <scope>NUCLEOTIDE SEQUENCE [LARGE SCALE GENOMIC DNA]</scope>
    <source>
        <strain evidence="2 3">AR1</strain>
    </source>
</reference>
<evidence type="ECO:0000259" key="1">
    <source>
        <dbReference type="PROSITE" id="PS51841"/>
    </source>
</evidence>
<dbReference type="HOGENOM" id="CLU_286319_0_0_2"/>
<sequence length="1086" mass="118557">MFLLVGLIVPAYAQTADTVVINEVDINPPGDDSKSISEWVELYNPTDSEIDLSGWKIASTTVLKKTMTIGSGTTIKPGQFLTFSYQSVWFTDINESVELRDENGVVIDKTPILSDIKNDFTSWQRIYDGYDLDASDDWKFVTSTSGSTNGKLIETQSAEEITVTVSSTKSSYLFGETAVIQGKVSKEIFVEKPFFQPAAIVVTISGPNFDRTLTLYPDLNLNYKTTLSLHQVLGINEGNYDVNVSYAGAVANTSFSVGFEIIEQQEQQDGSLSLTTDKSQYIPGQTVSITGTVTDIIQFQGMKFTVTDSSGNVVYNGNLFPVNGKFATKVFISTVNPVYGTYEIIGEYFDKSAITTFEVVKDVKESVPISLWTDKDVYGLGEVVTITGRLNDVWIASLDLEITQTKSLSLGTGSQLGGGSVLKILDVVRTDGDGKFQYSFTIPNSDTRLGDYKIKVSKDIGSVTKIVKAVEDPENFVTITDPLIVTTNKQVYDFTTDKELVIRGQIKKVVERTSLETPVVSISFKTEDGKPLSIIGVPSNINQGASGGTGSVTASYEFTAIPEPGGVFSVTADLSRGIFSEGTYVITAKYLDLLATTSFDIADDLASGTKLSLDKEVYGLGEKVNVGGIFTTGDRSVTISVTRPDGTTTTSGASIDNQRLSWSWTTPISERYQTIKSDGLRDTANSNFGIYKIKVSGATFSTDLFFKVSADPENDSLSKTPLFVTTDKSLYQAGDKLKVVGNVIVREQGDEGLVVPERVTIKVLDGTFPYKQIHESSVYPKQGGEFSSLFELPPTIFSEGLYSVKAIYSNIQTTTSFSVANDYAFGIDAPVSLLVSTDKTEYYPGETVIISGKPNKLIYLEAYDVSIIKKSDTEITCGSFICGTHTGAVKSIRPSPSGSFVHEFKIPNNISSIGKYEVTIDADFETKHILFNVVEEPPAPKLDTVIEKENRIPDKTISVSTQEKTIDDVTLLPRVVSGSLLTPLRDDVSDVNLKVSSESGVCIIGPDVDCLVSESTRKPGQIYDVVEVDGMSLNVRYSGPDVRLEKFSILPESSESFLPDSDWNVEVIKDEQVSRFYYKVTYKTLE</sequence>
<dbReference type="EMBL" id="CP003842">
    <property type="protein sequence ID" value="AFS80524.1"/>
    <property type="molecule type" value="Genomic_DNA"/>
</dbReference>
<dbReference type="Pfam" id="PF00932">
    <property type="entry name" value="LTD"/>
    <property type="match status" value="1"/>
</dbReference>
<dbReference type="InterPro" id="IPR036415">
    <property type="entry name" value="Lamin_tail_dom_sf"/>
</dbReference>
<proteinExistence type="predicted"/>
<dbReference type="PATRIC" id="fig|1229908.8.peg.673"/>
<protein>
    <recommendedName>
        <fullName evidence="1">LTD domain-containing protein</fullName>
    </recommendedName>
</protein>
<dbReference type="AlphaFoldDB" id="K0B505"/>
<evidence type="ECO:0000313" key="3">
    <source>
        <dbReference type="Proteomes" id="UP000006101"/>
    </source>
</evidence>
<dbReference type="Gene3D" id="2.60.40.1260">
    <property type="entry name" value="Lamin Tail domain"/>
    <property type="match status" value="1"/>
</dbReference>
<dbReference type="PROSITE" id="PS51841">
    <property type="entry name" value="LTD"/>
    <property type="match status" value="1"/>
</dbReference>